<accession>A0A0D5LMI6</accession>
<keyword evidence="1" id="KW-1133">Transmembrane helix</keyword>
<evidence type="ECO:0000256" key="1">
    <source>
        <dbReference type="SAM" id="Phobius"/>
    </source>
</evidence>
<organism evidence="2 3">
    <name type="scientific">Martelella endophytica</name>
    <dbReference type="NCBI Taxonomy" id="1486262"/>
    <lineage>
        <taxon>Bacteria</taxon>
        <taxon>Pseudomonadati</taxon>
        <taxon>Pseudomonadota</taxon>
        <taxon>Alphaproteobacteria</taxon>
        <taxon>Hyphomicrobiales</taxon>
        <taxon>Aurantimonadaceae</taxon>
        <taxon>Martelella</taxon>
    </lineage>
</organism>
<dbReference type="KEGG" id="mey:TM49_06390"/>
<dbReference type="HOGENOM" id="CLU_081787_0_0_5"/>
<reference evidence="2 3" key="1">
    <citation type="journal article" date="2015" name="Genome Announc.">
        <title>Complete genome sequence of Martelella endophytica YC6887, which has antifungal activity associated with a halophyte.</title>
        <authorList>
            <person name="Khan A."/>
            <person name="Khan H."/>
            <person name="Chung E.J."/>
            <person name="Hossain M.T."/>
            <person name="Chung Y.R."/>
        </authorList>
    </citation>
    <scope>NUCLEOTIDE SEQUENCE [LARGE SCALE GENOMIC DNA]</scope>
    <source>
        <strain evidence="2">YC6887</strain>
    </source>
</reference>
<proteinExistence type="predicted"/>
<name>A0A0D5LMI6_MAREN</name>
<dbReference type="EMBL" id="CP010803">
    <property type="protein sequence ID" value="AJY45404.1"/>
    <property type="molecule type" value="Genomic_DNA"/>
</dbReference>
<evidence type="ECO:0008006" key="4">
    <source>
        <dbReference type="Google" id="ProtNLM"/>
    </source>
</evidence>
<dbReference type="SUPFAM" id="SSF52540">
    <property type="entry name" value="P-loop containing nucleoside triphosphate hydrolases"/>
    <property type="match status" value="1"/>
</dbReference>
<dbReference type="RefSeq" id="WP_018064946.1">
    <property type="nucleotide sequence ID" value="NZ_CP010803.1"/>
</dbReference>
<dbReference type="Gene3D" id="3.40.50.300">
    <property type="entry name" value="P-loop containing nucleotide triphosphate hydrolases"/>
    <property type="match status" value="1"/>
</dbReference>
<keyword evidence="1" id="KW-0812">Transmembrane</keyword>
<gene>
    <name evidence="2" type="ORF">TM49_06390</name>
</gene>
<evidence type="ECO:0000313" key="2">
    <source>
        <dbReference type="EMBL" id="AJY45404.1"/>
    </source>
</evidence>
<keyword evidence="3" id="KW-1185">Reference proteome</keyword>
<protein>
    <recommendedName>
        <fullName evidence="4">Sulfotransferase family protein</fullName>
    </recommendedName>
</protein>
<keyword evidence="1" id="KW-0472">Membrane</keyword>
<dbReference type="PATRIC" id="fig|1486262.3.peg.1312"/>
<sequence>MISKFKDIGRFFRYKRTTRRTVVTVIGARSGTSALTGTLGILGCTLPKNLMSANMANEKGYFEPQDLANLHDEILEAVDSEWSDCRPFPFERLDASQVEDYTQRIACAFQQNYGDAALCVLKEPRMCRMLDLWDIIFQKLDADPVFCFISRNPAEIAGSLRARDGSSLEQGLMYYIRNQLDAEKATRRRRRAFVSYDNLLSDWRRTVSDISGSLDIVLSKTQERSEKVDAFLDRKLRHHAGDGAAPSGELFDIAMAVHESLFLVTDQKSGLAAQEKLDDLRAIFNERLMEYAGK</sequence>
<evidence type="ECO:0000313" key="3">
    <source>
        <dbReference type="Proteomes" id="UP000032611"/>
    </source>
</evidence>
<dbReference type="AlphaFoldDB" id="A0A0D5LMI6"/>
<dbReference type="InterPro" id="IPR014556">
    <property type="entry name" value="UCP029407"/>
</dbReference>
<feature type="transmembrane region" description="Helical" evidence="1">
    <location>
        <begin position="21"/>
        <end position="42"/>
    </location>
</feature>
<dbReference type="Proteomes" id="UP000032611">
    <property type="component" value="Chromosome"/>
</dbReference>
<dbReference type="PIRSF" id="PIRSF029407">
    <property type="entry name" value="UCP029407"/>
    <property type="match status" value="1"/>
</dbReference>
<dbReference type="InterPro" id="IPR027417">
    <property type="entry name" value="P-loop_NTPase"/>
</dbReference>
<dbReference type="OrthoDB" id="9816424at2"/>